<evidence type="ECO:0000313" key="2">
    <source>
        <dbReference type="Proteomes" id="UP001153269"/>
    </source>
</evidence>
<evidence type="ECO:0000313" key="1">
    <source>
        <dbReference type="EMBL" id="CAB1460155.1"/>
    </source>
</evidence>
<dbReference type="Proteomes" id="UP001153269">
    <property type="component" value="Unassembled WGS sequence"/>
</dbReference>
<accession>A0A9N7ZD91</accession>
<reference evidence="1" key="1">
    <citation type="submission" date="2020-03" db="EMBL/GenBank/DDBJ databases">
        <authorList>
            <person name="Weist P."/>
        </authorList>
    </citation>
    <scope>NUCLEOTIDE SEQUENCE</scope>
</reference>
<name>A0A9N7ZD91_PLEPL</name>
<gene>
    <name evidence="1" type="ORF">PLEPLA_LOCUS47992</name>
</gene>
<keyword evidence="2" id="KW-1185">Reference proteome</keyword>
<comment type="caution">
    <text evidence="1">The sequence shown here is derived from an EMBL/GenBank/DDBJ whole genome shotgun (WGS) entry which is preliminary data.</text>
</comment>
<sequence length="136" mass="14891">MAAQLGLKPGGQCPVWCSHQLPGVGPEVSLTPSNPKEKQKQQECKLLKWVTIPPSLIPSLPTSSFRPPFIILPLIPSSSSPPPFILLPSSSFPHHFILPTSSFHPHSLIPSSFFFYPFIVLPSSLYTPSLIPTQIL</sequence>
<dbReference type="EMBL" id="CADEAL010004463">
    <property type="protein sequence ID" value="CAB1460155.1"/>
    <property type="molecule type" value="Genomic_DNA"/>
</dbReference>
<dbReference type="AlphaFoldDB" id="A0A9N7ZD91"/>
<proteinExistence type="predicted"/>
<organism evidence="1 2">
    <name type="scientific">Pleuronectes platessa</name>
    <name type="common">European plaice</name>
    <dbReference type="NCBI Taxonomy" id="8262"/>
    <lineage>
        <taxon>Eukaryota</taxon>
        <taxon>Metazoa</taxon>
        <taxon>Chordata</taxon>
        <taxon>Craniata</taxon>
        <taxon>Vertebrata</taxon>
        <taxon>Euteleostomi</taxon>
        <taxon>Actinopterygii</taxon>
        <taxon>Neopterygii</taxon>
        <taxon>Teleostei</taxon>
        <taxon>Neoteleostei</taxon>
        <taxon>Acanthomorphata</taxon>
        <taxon>Carangaria</taxon>
        <taxon>Pleuronectiformes</taxon>
        <taxon>Pleuronectoidei</taxon>
        <taxon>Pleuronectidae</taxon>
        <taxon>Pleuronectes</taxon>
    </lineage>
</organism>
<protein>
    <submittedName>
        <fullName evidence="1">Uncharacterized protein</fullName>
    </submittedName>
</protein>